<evidence type="ECO:0000313" key="2">
    <source>
        <dbReference type="Proteomes" id="UP001597237"/>
    </source>
</evidence>
<gene>
    <name evidence="1" type="ORF">ACFSC0_00040</name>
</gene>
<protein>
    <submittedName>
        <fullName evidence="1">DUF2336 domain-containing protein</fullName>
    </submittedName>
</protein>
<name>A0ABW4MUW3_9CAUL</name>
<sequence length="382" mass="41260">MAVTRGALTEGDIRSLVKGATPDERAAAAEKLCRAIGGGALSEADRAMAQDILRIMARDMTEMVRRSLAVTLKESPVVPRDVAMHLASDVAAIALPILSFSPAFTDDDLAEVVRLGGPVRQLAIARRPKLSSKVTDVLADVGDEPAVHAACGNPGAEFSEGGLERVLERFERSERVLAAVALRNALPLSIAEKLIGLVAGELQRQLADRYGLAAEAAADVVELTRERATVDLVDEAGRAADIKAFVAHLAKQGRLTASLLLRAAAQGQMSLFEWGVAELACVPHHRTWLMIHDAGALGLRAIYDRAGLPARLYGAFRAAVDTFHALEAEGGPLDRERFRARMLQRFLSRPHTMNREDLDYLLERMDALSRRDSLVADTRLAG</sequence>
<comment type="caution">
    <text evidence="1">The sequence shown here is derived from an EMBL/GenBank/DDBJ whole genome shotgun (WGS) entry which is preliminary data.</text>
</comment>
<dbReference type="EMBL" id="JBHUEY010000001">
    <property type="protein sequence ID" value="MFD1781769.1"/>
    <property type="molecule type" value="Genomic_DNA"/>
</dbReference>
<evidence type="ECO:0000313" key="1">
    <source>
        <dbReference type="EMBL" id="MFD1781769.1"/>
    </source>
</evidence>
<dbReference type="Proteomes" id="UP001597237">
    <property type="component" value="Unassembled WGS sequence"/>
</dbReference>
<dbReference type="PIRSF" id="PIRSF035865">
    <property type="entry name" value="UCP035865"/>
    <property type="match status" value="1"/>
</dbReference>
<dbReference type="Pfam" id="PF10098">
    <property type="entry name" value="DUF2336"/>
    <property type="match status" value="1"/>
</dbReference>
<accession>A0ABW4MUW3</accession>
<dbReference type="RefSeq" id="WP_377281398.1">
    <property type="nucleotide sequence ID" value="NZ_JBHRSI010000003.1"/>
</dbReference>
<keyword evidence="2" id="KW-1185">Reference proteome</keyword>
<proteinExistence type="predicted"/>
<organism evidence="1 2">
    <name type="scientific">Phenylobacterium terrae</name>
    <dbReference type="NCBI Taxonomy" id="2665495"/>
    <lineage>
        <taxon>Bacteria</taxon>
        <taxon>Pseudomonadati</taxon>
        <taxon>Pseudomonadota</taxon>
        <taxon>Alphaproteobacteria</taxon>
        <taxon>Caulobacterales</taxon>
        <taxon>Caulobacteraceae</taxon>
        <taxon>Phenylobacterium</taxon>
    </lineage>
</organism>
<dbReference type="InterPro" id="IPR014598">
    <property type="entry name" value="UCP035865"/>
</dbReference>
<reference evidence="2" key="1">
    <citation type="journal article" date="2019" name="Int. J. Syst. Evol. Microbiol.">
        <title>The Global Catalogue of Microorganisms (GCM) 10K type strain sequencing project: providing services to taxonomists for standard genome sequencing and annotation.</title>
        <authorList>
            <consortium name="The Broad Institute Genomics Platform"/>
            <consortium name="The Broad Institute Genome Sequencing Center for Infectious Disease"/>
            <person name="Wu L."/>
            <person name="Ma J."/>
        </authorList>
    </citation>
    <scope>NUCLEOTIDE SEQUENCE [LARGE SCALE GENOMIC DNA]</scope>
    <source>
        <strain evidence="2">DFY28</strain>
    </source>
</reference>
<dbReference type="InterPro" id="IPR019285">
    <property type="entry name" value="DUF2336"/>
</dbReference>